<dbReference type="OrthoDB" id="2989864at2759"/>
<organism evidence="2 3">
    <name type="scientific">Dothidotthia symphoricarpi CBS 119687</name>
    <dbReference type="NCBI Taxonomy" id="1392245"/>
    <lineage>
        <taxon>Eukaryota</taxon>
        <taxon>Fungi</taxon>
        <taxon>Dikarya</taxon>
        <taxon>Ascomycota</taxon>
        <taxon>Pezizomycotina</taxon>
        <taxon>Dothideomycetes</taxon>
        <taxon>Pleosporomycetidae</taxon>
        <taxon>Pleosporales</taxon>
        <taxon>Dothidotthiaceae</taxon>
        <taxon>Dothidotthia</taxon>
    </lineage>
</organism>
<evidence type="ECO:0000313" key="2">
    <source>
        <dbReference type="EMBL" id="KAF2130185.1"/>
    </source>
</evidence>
<sequence>MTPRFMPNHLPALFIGTAFTLGGVLPLFRPERAILEYGLPLRIARSSEAQMLMQIGMARTTCIGAAIFTFYLQGKLEAVDTLLVMMGYLGAGDMYFCWKEGAPVWGTFKAFCGAAFMAWGWFGMTAWA</sequence>
<accession>A0A6A6AGE0</accession>
<dbReference type="GeneID" id="54408337"/>
<reference evidence="2" key="1">
    <citation type="journal article" date="2020" name="Stud. Mycol.">
        <title>101 Dothideomycetes genomes: a test case for predicting lifestyles and emergence of pathogens.</title>
        <authorList>
            <person name="Haridas S."/>
            <person name="Albert R."/>
            <person name="Binder M."/>
            <person name="Bloem J."/>
            <person name="Labutti K."/>
            <person name="Salamov A."/>
            <person name="Andreopoulos B."/>
            <person name="Baker S."/>
            <person name="Barry K."/>
            <person name="Bills G."/>
            <person name="Bluhm B."/>
            <person name="Cannon C."/>
            <person name="Castanera R."/>
            <person name="Culley D."/>
            <person name="Daum C."/>
            <person name="Ezra D."/>
            <person name="Gonzalez J."/>
            <person name="Henrissat B."/>
            <person name="Kuo A."/>
            <person name="Liang C."/>
            <person name="Lipzen A."/>
            <person name="Lutzoni F."/>
            <person name="Magnuson J."/>
            <person name="Mondo S."/>
            <person name="Nolan M."/>
            <person name="Ohm R."/>
            <person name="Pangilinan J."/>
            <person name="Park H.-J."/>
            <person name="Ramirez L."/>
            <person name="Alfaro M."/>
            <person name="Sun H."/>
            <person name="Tritt A."/>
            <person name="Yoshinaga Y."/>
            <person name="Zwiers L.-H."/>
            <person name="Turgeon B."/>
            <person name="Goodwin S."/>
            <person name="Spatafora J."/>
            <person name="Crous P."/>
            <person name="Grigoriev I."/>
        </authorList>
    </citation>
    <scope>NUCLEOTIDE SEQUENCE</scope>
    <source>
        <strain evidence="2">CBS 119687</strain>
    </source>
</reference>
<feature type="transmembrane region" description="Helical" evidence="1">
    <location>
        <begin position="12"/>
        <end position="30"/>
    </location>
</feature>
<dbReference type="EMBL" id="ML977504">
    <property type="protein sequence ID" value="KAF2130185.1"/>
    <property type="molecule type" value="Genomic_DNA"/>
</dbReference>
<feature type="transmembrane region" description="Helical" evidence="1">
    <location>
        <begin position="110"/>
        <end position="127"/>
    </location>
</feature>
<dbReference type="Proteomes" id="UP000799771">
    <property type="component" value="Unassembled WGS sequence"/>
</dbReference>
<dbReference type="RefSeq" id="XP_033524572.1">
    <property type="nucleotide sequence ID" value="XM_033667905.1"/>
</dbReference>
<dbReference type="InterPro" id="IPR025363">
    <property type="entry name" value="DUF4267"/>
</dbReference>
<evidence type="ECO:0000256" key="1">
    <source>
        <dbReference type="SAM" id="Phobius"/>
    </source>
</evidence>
<keyword evidence="3" id="KW-1185">Reference proteome</keyword>
<keyword evidence="1" id="KW-0472">Membrane</keyword>
<keyword evidence="1" id="KW-0812">Transmembrane</keyword>
<evidence type="ECO:0000313" key="3">
    <source>
        <dbReference type="Proteomes" id="UP000799771"/>
    </source>
</evidence>
<dbReference type="Pfam" id="PF14087">
    <property type="entry name" value="DUF4267"/>
    <property type="match status" value="1"/>
</dbReference>
<proteinExistence type="predicted"/>
<name>A0A6A6AGE0_9PLEO</name>
<dbReference type="AlphaFoldDB" id="A0A6A6AGE0"/>
<feature type="transmembrane region" description="Helical" evidence="1">
    <location>
        <begin position="51"/>
        <end position="72"/>
    </location>
</feature>
<keyword evidence="1" id="KW-1133">Transmembrane helix</keyword>
<protein>
    <submittedName>
        <fullName evidence="2">Uncharacterized protein</fullName>
    </submittedName>
</protein>
<gene>
    <name evidence="2" type="ORF">P153DRAFT_365830</name>
</gene>